<evidence type="ECO:0000256" key="2">
    <source>
        <dbReference type="ARBA" id="ARBA00022475"/>
    </source>
</evidence>
<dbReference type="Gene3D" id="3.40.720.10">
    <property type="entry name" value="Alkaline Phosphatase, subunit A"/>
    <property type="match status" value="1"/>
</dbReference>
<dbReference type="PANTHER" id="PTHR30443:SF0">
    <property type="entry name" value="PHOSPHOETHANOLAMINE TRANSFERASE EPTA"/>
    <property type="match status" value="1"/>
</dbReference>
<evidence type="ECO:0000256" key="7">
    <source>
        <dbReference type="ARBA" id="ARBA00023136"/>
    </source>
</evidence>
<dbReference type="CDD" id="cd16017">
    <property type="entry name" value="LptA"/>
    <property type="match status" value="1"/>
</dbReference>
<keyword evidence="2" id="KW-1003">Cell membrane</keyword>
<dbReference type="GO" id="GO:0009244">
    <property type="term" value="P:lipopolysaccharide core region biosynthetic process"/>
    <property type="evidence" value="ECO:0007669"/>
    <property type="project" value="TreeGrafter"/>
</dbReference>
<dbReference type="InterPro" id="IPR012549">
    <property type="entry name" value="EptA-like_N"/>
</dbReference>
<reference evidence="11 12" key="1">
    <citation type="submission" date="2018-11" db="EMBL/GenBank/DDBJ databases">
        <title>Genomic Encyclopedia of Type Strains, Phase IV (KMG-IV): sequencing the most valuable type-strain genomes for metagenomic binning, comparative biology and taxonomic classification.</title>
        <authorList>
            <person name="Goeker M."/>
        </authorList>
    </citation>
    <scope>NUCLEOTIDE SEQUENCE [LARGE SCALE GENOMIC DNA]</scope>
    <source>
        <strain evidence="11 12">DSM 21945</strain>
    </source>
</reference>
<dbReference type="InterPro" id="IPR040423">
    <property type="entry name" value="PEA_transferase"/>
</dbReference>
<accession>A0A3N1NWD1</accession>
<evidence type="ECO:0000313" key="11">
    <source>
        <dbReference type="EMBL" id="ROQ18740.1"/>
    </source>
</evidence>
<feature type="domain" description="Sulfatase N-terminal" evidence="9">
    <location>
        <begin position="222"/>
        <end position="509"/>
    </location>
</feature>
<comment type="caution">
    <text evidence="11">The sequence shown here is derived from an EMBL/GenBank/DDBJ whole genome shotgun (WGS) entry which is preliminary data.</text>
</comment>
<dbReference type="EMBL" id="RJUL01000017">
    <property type="protein sequence ID" value="ROQ18740.1"/>
    <property type="molecule type" value="Genomic_DNA"/>
</dbReference>
<dbReference type="AlphaFoldDB" id="A0A3N1NWD1"/>
<dbReference type="Pfam" id="PF00884">
    <property type="entry name" value="Sulfatase"/>
    <property type="match status" value="1"/>
</dbReference>
<evidence type="ECO:0000256" key="5">
    <source>
        <dbReference type="ARBA" id="ARBA00022692"/>
    </source>
</evidence>
<dbReference type="Proteomes" id="UP000268033">
    <property type="component" value="Unassembled WGS sequence"/>
</dbReference>
<gene>
    <name evidence="11" type="ORF">EDC28_1176</name>
</gene>
<dbReference type="SUPFAM" id="SSF53649">
    <property type="entry name" value="Alkaline phosphatase-like"/>
    <property type="match status" value="1"/>
</dbReference>
<evidence type="ECO:0000313" key="12">
    <source>
        <dbReference type="Proteomes" id="UP000268033"/>
    </source>
</evidence>
<evidence type="ECO:0000256" key="4">
    <source>
        <dbReference type="ARBA" id="ARBA00022679"/>
    </source>
</evidence>
<dbReference type="Pfam" id="PF08019">
    <property type="entry name" value="EptA_B_N"/>
    <property type="match status" value="1"/>
</dbReference>
<keyword evidence="4 11" id="KW-0808">Transferase</keyword>
<dbReference type="InterPro" id="IPR000917">
    <property type="entry name" value="Sulfatase_N"/>
</dbReference>
<dbReference type="STRING" id="584787.GCA_001247655_01383"/>
<keyword evidence="3" id="KW-0997">Cell inner membrane</keyword>
<protein>
    <submittedName>
        <fullName evidence="11">Phosphatidylethanolamine:Kdo2-lipid A phosphoethanolamine transferase</fullName>
    </submittedName>
</protein>
<organism evidence="11 12">
    <name type="scientific">Gallaecimonas pentaromativorans</name>
    <dbReference type="NCBI Taxonomy" id="584787"/>
    <lineage>
        <taxon>Bacteria</taxon>
        <taxon>Pseudomonadati</taxon>
        <taxon>Pseudomonadota</taxon>
        <taxon>Gammaproteobacteria</taxon>
        <taxon>Enterobacterales</taxon>
        <taxon>Gallaecimonadaceae</taxon>
        <taxon>Gallaecimonas</taxon>
    </lineage>
</organism>
<evidence type="ECO:0000256" key="1">
    <source>
        <dbReference type="ARBA" id="ARBA00004429"/>
    </source>
</evidence>
<dbReference type="InterPro" id="IPR058130">
    <property type="entry name" value="PEA_transf_C"/>
</dbReference>
<feature type="transmembrane region" description="Helical" evidence="8">
    <location>
        <begin position="69"/>
        <end position="90"/>
    </location>
</feature>
<proteinExistence type="predicted"/>
<dbReference type="GO" id="GO:0016776">
    <property type="term" value="F:phosphotransferase activity, phosphate group as acceptor"/>
    <property type="evidence" value="ECO:0007669"/>
    <property type="project" value="TreeGrafter"/>
</dbReference>
<evidence type="ECO:0000256" key="8">
    <source>
        <dbReference type="SAM" id="Phobius"/>
    </source>
</evidence>
<dbReference type="InterPro" id="IPR017850">
    <property type="entry name" value="Alkaline_phosphatase_core_sf"/>
</dbReference>
<name>A0A3N1NWD1_9GAMM</name>
<feature type="transmembrane region" description="Helical" evidence="8">
    <location>
        <begin position="42"/>
        <end position="62"/>
    </location>
</feature>
<comment type="subcellular location">
    <subcellularLocation>
        <location evidence="1">Cell inner membrane</location>
        <topology evidence="1">Multi-pass membrane protein</topology>
    </subcellularLocation>
</comment>
<evidence type="ECO:0000259" key="9">
    <source>
        <dbReference type="Pfam" id="PF00884"/>
    </source>
</evidence>
<evidence type="ECO:0000256" key="3">
    <source>
        <dbReference type="ARBA" id="ARBA00022519"/>
    </source>
</evidence>
<keyword evidence="12" id="KW-1185">Reference proteome</keyword>
<keyword evidence="6 8" id="KW-1133">Transmembrane helix</keyword>
<keyword evidence="7 8" id="KW-0472">Membrane</keyword>
<feature type="domain" description="Phosphoethanolamine transferase N-terminal" evidence="10">
    <location>
        <begin position="51"/>
        <end position="196"/>
    </location>
</feature>
<keyword evidence="5 8" id="KW-0812">Transmembrane</keyword>
<evidence type="ECO:0000256" key="6">
    <source>
        <dbReference type="ARBA" id="ARBA00022989"/>
    </source>
</evidence>
<sequence>MFRKSLTWAVLSALLIVIVGNLVLYGKIAALPIPIAERIDMGLVVSWLVTGVITLLLMLFTFKPLFKPVVSVLFFITSMATYFTWSYGIGIDQDMIRNVMETDTAEVSDLVSPALIGVILAVVALLVLFWRLPLTYPKGLRGLGVRGIWLVAALVATVAVPWMQYDLLAGTVRNYRELRHDVSPANWMVGTSKYVASLTRAPLKHQQLGLDATLEKPVRPRLVVMVVGETARADDFGLNGSRNDTTPELAKAGVVNFPKLTSCGTATAISVPCMFSYENQSNFDVEKSKYSDNVLDILARAGVDVVWRDNNSGCKDVCTRVSYQTVESLEQPGNCNKECFDMGLLYQLDKVLPPKPRDVLIVLHMMGSHGPAYYKRYPPEFERFKPVCKSNEPKDCSQEALTNTYDNSILYSDHVLAQLIGFLKTVKGYDTGMLYLSDHGESLGEYGIYLHGAPRWMAPPQQTHIPGITWLSAGLQQQLGVDEQCLQKRADMPHSQDDIFHSLLGIMGVKTKLYQNANDWYSSCPGLQLAGTSQQQKPLEQ</sequence>
<dbReference type="GO" id="GO:0005886">
    <property type="term" value="C:plasma membrane"/>
    <property type="evidence" value="ECO:0007669"/>
    <property type="project" value="UniProtKB-SubCell"/>
</dbReference>
<evidence type="ECO:0000259" key="10">
    <source>
        <dbReference type="Pfam" id="PF08019"/>
    </source>
</evidence>
<dbReference type="RefSeq" id="WP_123422717.1">
    <property type="nucleotide sequence ID" value="NZ_RJUL01000017.1"/>
</dbReference>
<feature type="transmembrane region" description="Helical" evidence="8">
    <location>
        <begin position="110"/>
        <end position="131"/>
    </location>
</feature>
<dbReference type="NCBIfam" id="NF028537">
    <property type="entry name" value="P_eth_NH2_trans"/>
    <property type="match status" value="1"/>
</dbReference>
<dbReference type="PANTHER" id="PTHR30443">
    <property type="entry name" value="INNER MEMBRANE PROTEIN"/>
    <property type="match status" value="1"/>
</dbReference>
<feature type="transmembrane region" description="Helical" evidence="8">
    <location>
        <begin position="143"/>
        <end position="163"/>
    </location>
</feature>